<dbReference type="STRING" id="36022.A0A1V2LCG4"/>
<name>A0A1V2LCG4_CYBFA</name>
<evidence type="ECO:0000256" key="2">
    <source>
        <dbReference type="ARBA" id="ARBA00022857"/>
    </source>
</evidence>
<dbReference type="VEuPathDB" id="FungiDB:BON22_0758"/>
<dbReference type="GO" id="GO:0016491">
    <property type="term" value="F:oxidoreductase activity"/>
    <property type="evidence" value="ECO:0007669"/>
    <property type="project" value="UniProtKB-KW"/>
</dbReference>
<evidence type="ECO:0000313" key="4">
    <source>
        <dbReference type="EMBL" id="ONH69563.1"/>
    </source>
</evidence>
<evidence type="ECO:0000256" key="3">
    <source>
        <dbReference type="ARBA" id="ARBA00023002"/>
    </source>
</evidence>
<dbReference type="Gene3D" id="3.40.50.720">
    <property type="entry name" value="NAD(P)-binding Rossmann-like Domain"/>
    <property type="match status" value="1"/>
</dbReference>
<comment type="similarity">
    <text evidence="1">Belongs to the short-chain dehydrogenases/reductases (SDR) family.</text>
</comment>
<dbReference type="OMA" id="LEMGTNC"/>
<reference evidence="5" key="1">
    <citation type="journal article" date="2017" name="Genome Announc.">
        <title>Genome sequences of Cyberlindnera fabianii 65, Pichia kudriavzevii 129, and Saccharomyces cerevisiae 131 isolated from fermented masau fruits in Zimbabwe.</title>
        <authorList>
            <person name="van Rijswijck I.M.H."/>
            <person name="Derks M.F.L."/>
            <person name="Abee T."/>
            <person name="de Ridder D."/>
            <person name="Smid E.J."/>
        </authorList>
    </citation>
    <scope>NUCLEOTIDE SEQUENCE [LARGE SCALE GENOMIC DNA]</scope>
    <source>
        <strain evidence="5">65</strain>
    </source>
</reference>
<sequence length="328" mass="36040">MSYGFRNTLRDAYPSAPELTEKDYPDLTGKTFLVTGTSAGVGQQAARLLLSKNATVVTVNRNLAKTEAATKVIIDDLISADSTLTDDKIRSRLIQIQADLADLTTIKPAVSNISNAVSQLDTVILNAGVMQPPLGSLTKQGYELQFGANVMGHQLLLDLITPLVQKSAKSGNTPRVIFTTSLSHSLSPPNGGLTWDFTNPTIVQGQTLYGQSKTGNIYQAAMYAEQYKNVISLAVHPGFLNSDLQRDMPLPSFVLNFMKKAIFYPPVYGAYTELWAALNPKITQQDSGRYVAPWGQFRDLRDDVEKGKTNGTAKKMLDWVEKEIEQYK</sequence>
<keyword evidence="3" id="KW-0560">Oxidoreductase</keyword>
<dbReference type="AlphaFoldDB" id="A0A1V2LCG4"/>
<keyword evidence="5" id="KW-1185">Reference proteome</keyword>
<gene>
    <name evidence="4" type="ORF">BON22_0758</name>
</gene>
<proteinExistence type="inferred from homology"/>
<evidence type="ECO:0000313" key="5">
    <source>
        <dbReference type="Proteomes" id="UP000189513"/>
    </source>
</evidence>
<organism evidence="4 5">
    <name type="scientific">Cyberlindnera fabianii</name>
    <name type="common">Yeast</name>
    <name type="synonym">Hansenula fabianii</name>
    <dbReference type="NCBI Taxonomy" id="36022"/>
    <lineage>
        <taxon>Eukaryota</taxon>
        <taxon>Fungi</taxon>
        <taxon>Dikarya</taxon>
        <taxon>Ascomycota</taxon>
        <taxon>Saccharomycotina</taxon>
        <taxon>Saccharomycetes</taxon>
        <taxon>Phaffomycetales</taxon>
        <taxon>Phaffomycetaceae</taxon>
        <taxon>Cyberlindnera</taxon>
    </lineage>
</organism>
<comment type="caution">
    <text evidence="4">The sequence shown here is derived from an EMBL/GenBank/DDBJ whole genome shotgun (WGS) entry which is preliminary data.</text>
</comment>
<keyword evidence="2" id="KW-0521">NADP</keyword>
<dbReference type="PANTHER" id="PTHR24320:SF236">
    <property type="entry name" value="SHORT-CHAIN DEHYDROGENASE-RELATED"/>
    <property type="match status" value="1"/>
</dbReference>
<accession>A0A1V2LCG4</accession>
<evidence type="ECO:0000256" key="1">
    <source>
        <dbReference type="ARBA" id="ARBA00006484"/>
    </source>
</evidence>
<dbReference type="EMBL" id="MPUK01000001">
    <property type="protein sequence ID" value="ONH69563.1"/>
    <property type="molecule type" value="Genomic_DNA"/>
</dbReference>
<protein>
    <submittedName>
        <fullName evidence="4">Short-chain dehydrogenase TIC 32, chloroplastic</fullName>
    </submittedName>
</protein>
<dbReference type="Proteomes" id="UP000189513">
    <property type="component" value="Unassembled WGS sequence"/>
</dbReference>
<dbReference type="PANTHER" id="PTHR24320">
    <property type="entry name" value="RETINOL DEHYDROGENASE"/>
    <property type="match status" value="1"/>
</dbReference>
<dbReference type="InterPro" id="IPR036291">
    <property type="entry name" value="NAD(P)-bd_dom_sf"/>
</dbReference>
<dbReference type="PRINTS" id="PR00081">
    <property type="entry name" value="GDHRDH"/>
</dbReference>
<dbReference type="InterPro" id="IPR002347">
    <property type="entry name" value="SDR_fam"/>
</dbReference>
<dbReference type="Pfam" id="PF00106">
    <property type="entry name" value="adh_short"/>
    <property type="match status" value="1"/>
</dbReference>
<dbReference type="SUPFAM" id="SSF51735">
    <property type="entry name" value="NAD(P)-binding Rossmann-fold domains"/>
    <property type="match status" value="1"/>
</dbReference>